<dbReference type="GO" id="GO:0016616">
    <property type="term" value="F:oxidoreductase activity, acting on the CH-OH group of donors, NAD or NADP as acceptor"/>
    <property type="evidence" value="ECO:0007669"/>
    <property type="project" value="UniProtKB-ARBA"/>
</dbReference>
<evidence type="ECO:0000313" key="9">
    <source>
        <dbReference type="Proteomes" id="UP000092993"/>
    </source>
</evidence>
<dbReference type="EMBL" id="LUGG01000011">
    <property type="protein sequence ID" value="OBZ71627.1"/>
    <property type="molecule type" value="Genomic_DNA"/>
</dbReference>
<feature type="domain" description="NADP-dependent oxidoreductase" evidence="7">
    <location>
        <begin position="24"/>
        <end position="126"/>
    </location>
</feature>
<dbReference type="Proteomes" id="UP000092993">
    <property type="component" value="Unassembled WGS sequence"/>
</dbReference>
<keyword evidence="2" id="KW-0521">NADP</keyword>
<dbReference type="OrthoDB" id="416253at2759"/>
<sequence length="277" mass="30612">MPFETVTLNDGNKMPAIAFGTGSKWKGQDVTEYVEQAIETGFSHIDTAQWYANEDSVGKAIRESALERSELFITTKWSGLTSIPDALGLKQIDLYLIHNPNAGGTIEGNWREFEKIKEEALAKSIGPAVNQIFFHPYNYAQNKELLEFSTKHGIVTEAYSSLAPITRFPGGPVDKPVQAAAKRLNATPTQVILSWVRSKGVVIVTTSSSKEHLQEYLTVADLPPLTEEEIAAIDEAGAKGPSTIRTLVRSSHIRLAISVFQMAVGLWGVYRVWRCYI</sequence>
<dbReference type="PIRSF" id="PIRSF000097">
    <property type="entry name" value="AKR"/>
    <property type="match status" value="1"/>
</dbReference>
<dbReference type="OMA" id="LFITTKW"/>
<accession>A0A1C7M537</accession>
<dbReference type="InterPro" id="IPR036812">
    <property type="entry name" value="NAD(P)_OxRdtase_dom_sf"/>
</dbReference>
<evidence type="ECO:0000256" key="2">
    <source>
        <dbReference type="ARBA" id="ARBA00022857"/>
    </source>
</evidence>
<protein>
    <submittedName>
        <fullName evidence="8">NADPH-dependent conjugated polyketone reductase C1</fullName>
    </submittedName>
</protein>
<dbReference type="CDD" id="cd19120">
    <property type="entry name" value="AKR_AKR3C2-3"/>
    <property type="match status" value="1"/>
</dbReference>
<feature type="site" description="Lowers pKa of active site Tyr" evidence="6">
    <location>
        <position position="76"/>
    </location>
</feature>
<dbReference type="InterPro" id="IPR020471">
    <property type="entry name" value="AKR"/>
</dbReference>
<dbReference type="InterPro" id="IPR023210">
    <property type="entry name" value="NADP_OxRdtase_dom"/>
</dbReference>
<feature type="active site" description="Proton donor" evidence="4">
    <location>
        <position position="51"/>
    </location>
</feature>
<dbReference type="SUPFAM" id="SSF51430">
    <property type="entry name" value="NAD(P)-linked oxidoreductase"/>
    <property type="match status" value="1"/>
</dbReference>
<evidence type="ECO:0000313" key="8">
    <source>
        <dbReference type="EMBL" id="OBZ71627.1"/>
    </source>
</evidence>
<gene>
    <name evidence="8" type="primary">cpr-c1_1</name>
    <name evidence="8" type="ORF">A0H81_08699</name>
</gene>
<dbReference type="Pfam" id="PF00248">
    <property type="entry name" value="Aldo_ket_red"/>
    <property type="match status" value="1"/>
</dbReference>
<evidence type="ECO:0000256" key="1">
    <source>
        <dbReference type="ARBA" id="ARBA00007905"/>
    </source>
</evidence>
<dbReference type="PANTHER" id="PTHR43827:SF3">
    <property type="entry name" value="NADP-DEPENDENT OXIDOREDUCTASE DOMAIN-CONTAINING PROTEIN"/>
    <property type="match status" value="1"/>
</dbReference>
<evidence type="ECO:0000256" key="5">
    <source>
        <dbReference type="PIRSR" id="PIRSR000097-2"/>
    </source>
</evidence>
<comment type="caution">
    <text evidence="8">The sequence shown here is derived from an EMBL/GenBank/DDBJ whole genome shotgun (WGS) entry which is preliminary data.</text>
</comment>
<dbReference type="AlphaFoldDB" id="A0A1C7M537"/>
<evidence type="ECO:0000256" key="4">
    <source>
        <dbReference type="PIRSR" id="PIRSR000097-1"/>
    </source>
</evidence>
<dbReference type="InterPro" id="IPR044494">
    <property type="entry name" value="AKR3C2/3"/>
</dbReference>
<keyword evidence="9" id="KW-1185">Reference proteome</keyword>
<name>A0A1C7M537_GRIFR</name>
<organism evidence="8 9">
    <name type="scientific">Grifola frondosa</name>
    <name type="common">Maitake</name>
    <name type="synonym">Polyporus frondosus</name>
    <dbReference type="NCBI Taxonomy" id="5627"/>
    <lineage>
        <taxon>Eukaryota</taxon>
        <taxon>Fungi</taxon>
        <taxon>Dikarya</taxon>
        <taxon>Basidiomycota</taxon>
        <taxon>Agaricomycotina</taxon>
        <taxon>Agaricomycetes</taxon>
        <taxon>Polyporales</taxon>
        <taxon>Grifolaceae</taxon>
        <taxon>Grifola</taxon>
    </lineage>
</organism>
<dbReference type="PRINTS" id="PR00069">
    <property type="entry name" value="ALDKETRDTASE"/>
</dbReference>
<evidence type="ECO:0000259" key="7">
    <source>
        <dbReference type="Pfam" id="PF00248"/>
    </source>
</evidence>
<feature type="binding site" evidence="5">
    <location>
        <position position="98"/>
    </location>
    <ligand>
        <name>substrate</name>
    </ligand>
</feature>
<dbReference type="Gene3D" id="3.20.20.100">
    <property type="entry name" value="NADP-dependent oxidoreductase domain"/>
    <property type="match status" value="1"/>
</dbReference>
<dbReference type="GO" id="GO:0016652">
    <property type="term" value="F:oxidoreductase activity, acting on NAD(P)H as acceptor"/>
    <property type="evidence" value="ECO:0007669"/>
    <property type="project" value="InterPro"/>
</dbReference>
<evidence type="ECO:0000256" key="6">
    <source>
        <dbReference type="PIRSR" id="PIRSR000097-3"/>
    </source>
</evidence>
<dbReference type="STRING" id="5627.A0A1C7M537"/>
<comment type="similarity">
    <text evidence="1">Belongs to the aldo/keto reductase family.</text>
</comment>
<keyword evidence="3" id="KW-0560">Oxidoreductase</keyword>
<proteinExistence type="inferred from homology"/>
<dbReference type="PANTHER" id="PTHR43827">
    <property type="entry name" value="2,5-DIKETO-D-GLUCONIC ACID REDUCTASE"/>
    <property type="match status" value="1"/>
</dbReference>
<reference evidence="8 9" key="1">
    <citation type="submission" date="2016-03" db="EMBL/GenBank/DDBJ databases">
        <title>Whole genome sequencing of Grifola frondosa 9006-11.</title>
        <authorList>
            <person name="Min B."/>
            <person name="Park H."/>
            <person name="Kim J.-G."/>
            <person name="Cho H."/>
            <person name="Oh Y.-L."/>
            <person name="Kong W.-S."/>
            <person name="Choi I.-G."/>
        </authorList>
    </citation>
    <scope>NUCLEOTIDE SEQUENCE [LARGE SCALE GENOMIC DNA]</scope>
    <source>
        <strain evidence="8 9">9006-11</strain>
    </source>
</reference>
<evidence type="ECO:0000256" key="3">
    <source>
        <dbReference type="ARBA" id="ARBA00023002"/>
    </source>
</evidence>